<keyword evidence="7" id="KW-1185">Reference proteome</keyword>
<protein>
    <recommendedName>
        <fullName evidence="5">Importin N-terminal domain-containing protein</fullName>
    </recommendedName>
</protein>
<comment type="subcellular location">
    <subcellularLocation>
        <location evidence="1">Nucleus</location>
    </subcellularLocation>
</comment>
<comment type="caution">
    <text evidence="6">The sequence shown here is derived from an EMBL/GenBank/DDBJ whole genome shotgun (WGS) entry which is preliminary data.</text>
</comment>
<evidence type="ECO:0000256" key="1">
    <source>
        <dbReference type="ARBA" id="ARBA00004123"/>
    </source>
</evidence>
<gene>
    <name evidence="6" type="ORF">QJS04_geneDACA015823</name>
</gene>
<keyword evidence="3" id="KW-0539">Nucleus</keyword>
<dbReference type="GO" id="GO:0005049">
    <property type="term" value="F:nuclear export signal receptor activity"/>
    <property type="evidence" value="ECO:0007669"/>
    <property type="project" value="TreeGrafter"/>
</dbReference>
<reference evidence="6" key="2">
    <citation type="submission" date="2023-06" db="EMBL/GenBank/DDBJ databases">
        <authorList>
            <person name="Ma L."/>
            <person name="Liu K.-W."/>
            <person name="Li Z."/>
            <person name="Hsiao Y.-Y."/>
            <person name="Qi Y."/>
            <person name="Fu T."/>
            <person name="Tang G."/>
            <person name="Zhang D."/>
            <person name="Sun W.-H."/>
            <person name="Liu D.-K."/>
            <person name="Li Y."/>
            <person name="Chen G.-Z."/>
            <person name="Liu X.-D."/>
            <person name="Liao X.-Y."/>
            <person name="Jiang Y.-T."/>
            <person name="Yu X."/>
            <person name="Hao Y."/>
            <person name="Huang J."/>
            <person name="Zhao X.-W."/>
            <person name="Ke S."/>
            <person name="Chen Y.-Y."/>
            <person name="Wu W.-L."/>
            <person name="Hsu J.-L."/>
            <person name="Lin Y.-F."/>
            <person name="Huang M.-D."/>
            <person name="Li C.-Y."/>
            <person name="Huang L."/>
            <person name="Wang Z.-W."/>
            <person name="Zhao X."/>
            <person name="Zhong W.-Y."/>
            <person name="Peng D.-H."/>
            <person name="Ahmad S."/>
            <person name="Lan S."/>
            <person name="Zhang J.-S."/>
            <person name="Tsai W.-C."/>
            <person name="Van De Peer Y."/>
            <person name="Liu Z.-J."/>
        </authorList>
    </citation>
    <scope>NUCLEOTIDE SEQUENCE</scope>
    <source>
        <strain evidence="6">SCP</strain>
        <tissue evidence="6">Leaves</tissue>
    </source>
</reference>
<dbReference type="GO" id="GO:0005635">
    <property type="term" value="C:nuclear envelope"/>
    <property type="evidence" value="ECO:0007669"/>
    <property type="project" value="TreeGrafter"/>
</dbReference>
<dbReference type="SUPFAM" id="SSF48371">
    <property type="entry name" value="ARM repeat"/>
    <property type="match status" value="1"/>
</dbReference>
<sequence>METLIAEVSLLLNKTLCPGKAVVSAATEALDRLSRLPDFPLSLLSIATGGESQGQRMAAATYLKNFTRRYMEGRSAGSDAHREFRNRLVQASLCAEPAVLKILVEALRFIVVADFVKENSWPELFPELKSVIQNSNLMRDGSNAQWKTINALTILQTTVKPFQYFLDPQLANPPVPMQLEVITEGILEPLQNVFHHFLEKKFDYLKERIVSLAFDVIAHVSETGHGWKLVSPHFSLLLESAIFPALVMNEKDISEWEGDAEEYIRKNLPSELDDMSEWTADFFTARKSAISLLGIISISKGSPVLMSGGSSSSVKRKKGDKRKGKQQFNSIAELLVIPFLSKFPIPSDATAVLSRTSQDYNGVLMAYGSLQDEMSADIYYSLLKALTMPDLGDVSCYPVRASAAGAVAELVQNGYVPPDWLPLLQVVIKRTTDEDGNESSLLYQLLCIIVEEGHEKVAPHSSAIVSTIASVISKFIPPIPEPWPQIVEWGFTALAKIAKVWEDVMPDEDEQNQSSNEYKSGWHAIVRTFSGLLQQAWLRSPQAMEVVTSTLPPPSCLDNASVLLEFIIQFVTELDDVKQLKIAELLLVWADMISDWDAWEEVEDIAIFHCIQEAVHLHEKYALSSFFPRKGSASASSLPQGSIIEGFGAFISKAMSAYPSATLRACSCTHLLLHFPKFSFETECVKQSLAVAFTSAAFSRFKEIRDKPVAMWRPLLLVIASCYLCYPEYVEKTLEEDEEKGFMAWISGLTRLKGFDVLGMYFVAVFTLDSSEDDVHEETEQEFLDRYAQAANAIECETVLEGDVEDEVQELELGTFGEVDPHEVVLSLIEKHHQLLLRGVVLPPQLKTGMLDAFPEYDYLFK</sequence>
<dbReference type="PANTHER" id="PTHR10997:SF29">
    <property type="entry name" value="ARM REPEAT SUPERFAMILY PROTEIN"/>
    <property type="match status" value="1"/>
</dbReference>
<evidence type="ECO:0000256" key="3">
    <source>
        <dbReference type="ARBA" id="ARBA00023242"/>
    </source>
</evidence>
<feature type="compositionally biased region" description="Basic residues" evidence="4">
    <location>
        <begin position="314"/>
        <end position="325"/>
    </location>
</feature>
<keyword evidence="2" id="KW-0813">Transport</keyword>
<organism evidence="6 7">
    <name type="scientific">Acorus gramineus</name>
    <name type="common">Dwarf sweet flag</name>
    <dbReference type="NCBI Taxonomy" id="55184"/>
    <lineage>
        <taxon>Eukaryota</taxon>
        <taxon>Viridiplantae</taxon>
        <taxon>Streptophyta</taxon>
        <taxon>Embryophyta</taxon>
        <taxon>Tracheophyta</taxon>
        <taxon>Spermatophyta</taxon>
        <taxon>Magnoliopsida</taxon>
        <taxon>Liliopsida</taxon>
        <taxon>Acoraceae</taxon>
        <taxon>Acorus</taxon>
    </lineage>
</organism>
<dbReference type="GO" id="GO:0005829">
    <property type="term" value="C:cytosol"/>
    <property type="evidence" value="ECO:0007669"/>
    <property type="project" value="TreeGrafter"/>
</dbReference>
<dbReference type="PROSITE" id="PS50166">
    <property type="entry name" value="IMPORTIN_B_NT"/>
    <property type="match status" value="1"/>
</dbReference>
<dbReference type="AlphaFoldDB" id="A0AAV9BR68"/>
<dbReference type="Proteomes" id="UP001179952">
    <property type="component" value="Unassembled WGS sequence"/>
</dbReference>
<dbReference type="PANTHER" id="PTHR10997">
    <property type="entry name" value="IMPORTIN-7, 8, 11"/>
    <property type="match status" value="1"/>
</dbReference>
<evidence type="ECO:0000256" key="2">
    <source>
        <dbReference type="ARBA" id="ARBA00022448"/>
    </source>
</evidence>
<dbReference type="InterPro" id="IPR011989">
    <property type="entry name" value="ARM-like"/>
</dbReference>
<proteinExistence type="predicted"/>
<feature type="region of interest" description="Disordered" evidence="4">
    <location>
        <begin position="305"/>
        <end position="325"/>
    </location>
</feature>
<dbReference type="GO" id="GO:0006611">
    <property type="term" value="P:protein export from nucleus"/>
    <property type="evidence" value="ECO:0007669"/>
    <property type="project" value="TreeGrafter"/>
</dbReference>
<dbReference type="Gene3D" id="1.25.10.10">
    <property type="entry name" value="Leucine-rich Repeat Variant"/>
    <property type="match status" value="2"/>
</dbReference>
<evidence type="ECO:0000259" key="5">
    <source>
        <dbReference type="PROSITE" id="PS50166"/>
    </source>
</evidence>
<evidence type="ECO:0000313" key="7">
    <source>
        <dbReference type="Proteomes" id="UP001179952"/>
    </source>
</evidence>
<dbReference type="Pfam" id="PF03810">
    <property type="entry name" value="IBN_N"/>
    <property type="match status" value="1"/>
</dbReference>
<feature type="domain" description="Importin N-terminal" evidence="5">
    <location>
        <begin position="26"/>
        <end position="94"/>
    </location>
</feature>
<dbReference type="SMART" id="SM00913">
    <property type="entry name" value="IBN_N"/>
    <property type="match status" value="1"/>
</dbReference>
<accession>A0AAV9BR68</accession>
<dbReference type="GO" id="GO:0031267">
    <property type="term" value="F:small GTPase binding"/>
    <property type="evidence" value="ECO:0007669"/>
    <property type="project" value="InterPro"/>
</dbReference>
<evidence type="ECO:0000256" key="4">
    <source>
        <dbReference type="SAM" id="MobiDB-lite"/>
    </source>
</evidence>
<dbReference type="InterPro" id="IPR001494">
    <property type="entry name" value="Importin-beta_N"/>
</dbReference>
<reference evidence="6" key="1">
    <citation type="journal article" date="2023" name="Nat. Commun.">
        <title>Diploid and tetraploid genomes of Acorus and the evolution of monocots.</title>
        <authorList>
            <person name="Ma L."/>
            <person name="Liu K.W."/>
            <person name="Li Z."/>
            <person name="Hsiao Y.Y."/>
            <person name="Qi Y."/>
            <person name="Fu T."/>
            <person name="Tang G.D."/>
            <person name="Zhang D."/>
            <person name="Sun W.H."/>
            <person name="Liu D.K."/>
            <person name="Li Y."/>
            <person name="Chen G.Z."/>
            <person name="Liu X.D."/>
            <person name="Liao X.Y."/>
            <person name="Jiang Y.T."/>
            <person name="Yu X."/>
            <person name="Hao Y."/>
            <person name="Huang J."/>
            <person name="Zhao X.W."/>
            <person name="Ke S."/>
            <person name="Chen Y.Y."/>
            <person name="Wu W.L."/>
            <person name="Hsu J.L."/>
            <person name="Lin Y.F."/>
            <person name="Huang M.D."/>
            <person name="Li C.Y."/>
            <person name="Huang L."/>
            <person name="Wang Z.W."/>
            <person name="Zhao X."/>
            <person name="Zhong W.Y."/>
            <person name="Peng D.H."/>
            <person name="Ahmad S."/>
            <person name="Lan S."/>
            <person name="Zhang J.S."/>
            <person name="Tsai W.C."/>
            <person name="Van de Peer Y."/>
            <person name="Liu Z.J."/>
        </authorList>
    </citation>
    <scope>NUCLEOTIDE SEQUENCE</scope>
    <source>
        <strain evidence="6">SCP</strain>
    </source>
</reference>
<evidence type="ECO:0000313" key="6">
    <source>
        <dbReference type="EMBL" id="KAK1278911.1"/>
    </source>
</evidence>
<dbReference type="GO" id="GO:0006606">
    <property type="term" value="P:protein import into nucleus"/>
    <property type="evidence" value="ECO:0007669"/>
    <property type="project" value="TreeGrafter"/>
</dbReference>
<dbReference type="EMBL" id="JAUJYN010000002">
    <property type="protein sequence ID" value="KAK1278911.1"/>
    <property type="molecule type" value="Genomic_DNA"/>
</dbReference>
<name>A0AAV9BR68_ACOGR</name>
<dbReference type="InterPro" id="IPR016024">
    <property type="entry name" value="ARM-type_fold"/>
</dbReference>